<dbReference type="NCBIfam" id="TIGR02532">
    <property type="entry name" value="IV_pilin_GFxxxE"/>
    <property type="match status" value="1"/>
</dbReference>
<dbReference type="SUPFAM" id="SSF54523">
    <property type="entry name" value="Pili subunits"/>
    <property type="match status" value="1"/>
</dbReference>
<dbReference type="Proteomes" id="UP000320672">
    <property type="component" value="Chromosome"/>
</dbReference>
<dbReference type="AlphaFoldDB" id="A0A517MFP0"/>
<name>A0A517MFP0_9BACT</name>
<dbReference type="InterPro" id="IPR012902">
    <property type="entry name" value="N_methyl_site"/>
</dbReference>
<dbReference type="NCBIfam" id="TIGR04294">
    <property type="entry name" value="pre_pil_HX9DG"/>
    <property type="match status" value="1"/>
</dbReference>
<evidence type="ECO:0000313" key="2">
    <source>
        <dbReference type="EMBL" id="QDS93703.1"/>
    </source>
</evidence>
<evidence type="ECO:0000259" key="1">
    <source>
        <dbReference type="Pfam" id="PF07596"/>
    </source>
</evidence>
<dbReference type="RefSeq" id="WP_145355245.1">
    <property type="nucleotide sequence ID" value="NZ_CP036262.1"/>
</dbReference>
<dbReference type="OrthoDB" id="283868at2"/>
<dbReference type="InterPro" id="IPR027558">
    <property type="entry name" value="Pre_pil_HX9DG_C"/>
</dbReference>
<proteinExistence type="predicted"/>
<evidence type="ECO:0000313" key="3">
    <source>
        <dbReference type="Proteomes" id="UP000320672"/>
    </source>
</evidence>
<feature type="domain" description="DUF1559" evidence="1">
    <location>
        <begin position="37"/>
        <end position="297"/>
    </location>
</feature>
<keyword evidence="3" id="KW-1185">Reference proteome</keyword>
<dbReference type="Pfam" id="PF07963">
    <property type="entry name" value="N_methyl"/>
    <property type="match status" value="1"/>
</dbReference>
<accession>A0A517MFP0</accession>
<gene>
    <name evidence="2" type="ORF">FF011L_24760</name>
</gene>
<dbReference type="Pfam" id="PF07596">
    <property type="entry name" value="SBP_bac_10"/>
    <property type="match status" value="1"/>
</dbReference>
<reference evidence="2 3" key="1">
    <citation type="submission" date="2019-02" db="EMBL/GenBank/DDBJ databases">
        <title>Deep-cultivation of Planctomycetes and their phenomic and genomic characterization uncovers novel biology.</title>
        <authorList>
            <person name="Wiegand S."/>
            <person name="Jogler M."/>
            <person name="Boedeker C."/>
            <person name="Pinto D."/>
            <person name="Vollmers J."/>
            <person name="Rivas-Marin E."/>
            <person name="Kohn T."/>
            <person name="Peeters S.H."/>
            <person name="Heuer A."/>
            <person name="Rast P."/>
            <person name="Oberbeckmann S."/>
            <person name="Bunk B."/>
            <person name="Jeske O."/>
            <person name="Meyerdierks A."/>
            <person name="Storesund J.E."/>
            <person name="Kallscheuer N."/>
            <person name="Luecker S."/>
            <person name="Lage O.M."/>
            <person name="Pohl T."/>
            <person name="Merkel B.J."/>
            <person name="Hornburger P."/>
            <person name="Mueller R.-W."/>
            <person name="Bruemmer F."/>
            <person name="Labrenz M."/>
            <person name="Spormann A.M."/>
            <person name="Op den Camp H."/>
            <person name="Overmann J."/>
            <person name="Amann R."/>
            <person name="Jetten M.S.M."/>
            <person name="Mascher T."/>
            <person name="Medema M.H."/>
            <person name="Devos D.P."/>
            <person name="Kaster A.-K."/>
            <person name="Ovreas L."/>
            <person name="Rohde M."/>
            <person name="Galperin M.Y."/>
            <person name="Jogler C."/>
        </authorList>
    </citation>
    <scope>NUCLEOTIDE SEQUENCE [LARGE SCALE GENOMIC DNA]</scope>
    <source>
        <strain evidence="2 3">FF011L</strain>
    </source>
</reference>
<dbReference type="PANTHER" id="PTHR30093:SF2">
    <property type="entry name" value="TYPE II SECRETION SYSTEM PROTEIN H"/>
    <property type="match status" value="1"/>
</dbReference>
<dbReference type="Gene3D" id="3.30.700.10">
    <property type="entry name" value="Glycoprotein, Type 4 Pilin"/>
    <property type="match status" value="1"/>
</dbReference>
<dbReference type="PANTHER" id="PTHR30093">
    <property type="entry name" value="GENERAL SECRETION PATHWAY PROTEIN G"/>
    <property type="match status" value="1"/>
</dbReference>
<dbReference type="InterPro" id="IPR045584">
    <property type="entry name" value="Pilin-like"/>
</dbReference>
<dbReference type="KEGG" id="rml:FF011L_24760"/>
<dbReference type="InterPro" id="IPR011453">
    <property type="entry name" value="DUF1559"/>
</dbReference>
<dbReference type="EMBL" id="CP036262">
    <property type="protein sequence ID" value="QDS93703.1"/>
    <property type="molecule type" value="Genomic_DNA"/>
</dbReference>
<sequence>MKGQLNSSVRRAFTLIELIVTITIIALLLALLLVGVQAAREAARSYTCFSNLRQIGLAIANYESQYSMMPPAMGVAGSVHVGLLPYLEQPELYRRIVAESSKSMEERDALSIRMSIFECPSDGVDSALSHQDMYGANYASSTGTWYLSGNFDGAFRMLHEFNSGALFGPVRIGDFTDGTSQTASFSEILRSDGSLDRLRVVWLGPSHTNLDDFREACVSSAASDSLSCESCRGTPWVNGTPGYTTYNHAITPNNPSCNRNGFTIEGASTASSSHNSGIHVLYVDGHVQFVAETIDVEPWLQMGSRDSESLR</sequence>
<organism evidence="2 3">
    <name type="scientific">Roseimaritima multifibrata</name>
    <dbReference type="NCBI Taxonomy" id="1930274"/>
    <lineage>
        <taxon>Bacteria</taxon>
        <taxon>Pseudomonadati</taxon>
        <taxon>Planctomycetota</taxon>
        <taxon>Planctomycetia</taxon>
        <taxon>Pirellulales</taxon>
        <taxon>Pirellulaceae</taxon>
        <taxon>Roseimaritima</taxon>
    </lineage>
</organism>
<protein>
    <recommendedName>
        <fullName evidence="1">DUF1559 domain-containing protein</fullName>
    </recommendedName>
</protein>